<dbReference type="EMBL" id="BT146868">
    <property type="protein sequence ID" value="AFK46662.1"/>
    <property type="molecule type" value="mRNA"/>
</dbReference>
<protein>
    <submittedName>
        <fullName evidence="1">Uncharacterized protein</fullName>
    </submittedName>
</protein>
<accession>I3T2C0</accession>
<dbReference type="AlphaFoldDB" id="I3T2C0"/>
<proteinExistence type="evidence at transcript level"/>
<sequence length="43" mass="5113">MNASVSYDGHKFSSTTLQDWVVISKQCNRSRYLWNNLIQHRNN</sequence>
<evidence type="ECO:0000313" key="1">
    <source>
        <dbReference type="EMBL" id="AFK46662.1"/>
    </source>
</evidence>
<name>I3T2C0_MEDTR</name>
<organism evidence="1">
    <name type="scientific">Medicago truncatula</name>
    <name type="common">Barrel medic</name>
    <name type="synonym">Medicago tribuloides</name>
    <dbReference type="NCBI Taxonomy" id="3880"/>
    <lineage>
        <taxon>Eukaryota</taxon>
        <taxon>Viridiplantae</taxon>
        <taxon>Streptophyta</taxon>
        <taxon>Embryophyta</taxon>
        <taxon>Tracheophyta</taxon>
        <taxon>Spermatophyta</taxon>
        <taxon>Magnoliopsida</taxon>
        <taxon>eudicotyledons</taxon>
        <taxon>Gunneridae</taxon>
        <taxon>Pentapetalae</taxon>
        <taxon>rosids</taxon>
        <taxon>fabids</taxon>
        <taxon>Fabales</taxon>
        <taxon>Fabaceae</taxon>
        <taxon>Papilionoideae</taxon>
        <taxon>50 kb inversion clade</taxon>
        <taxon>NPAAA clade</taxon>
        <taxon>Hologalegina</taxon>
        <taxon>IRL clade</taxon>
        <taxon>Trifolieae</taxon>
        <taxon>Medicago</taxon>
    </lineage>
</organism>
<reference evidence="1" key="1">
    <citation type="submission" date="2012-05" db="EMBL/GenBank/DDBJ databases">
        <authorList>
            <person name="Krishnakumar V."/>
            <person name="Cheung F."/>
            <person name="Xiao Y."/>
            <person name="Chan A."/>
            <person name="Moskal W.A."/>
            <person name="Town C.D."/>
        </authorList>
    </citation>
    <scope>NUCLEOTIDE SEQUENCE</scope>
</reference>